<dbReference type="CDD" id="cd07818">
    <property type="entry name" value="SRPBCC_1"/>
    <property type="match status" value="1"/>
</dbReference>
<organism evidence="1 2">
    <name type="scientific">Kytococcus sedentarius (strain ATCC 14392 / DSM 20547 / JCM 11482 / CCUG 33030 / NBRC 15357 / NCTC 11040 / CCM 314 / 541)</name>
    <name type="common">Micrococcus sedentarius</name>
    <dbReference type="NCBI Taxonomy" id="478801"/>
    <lineage>
        <taxon>Bacteria</taxon>
        <taxon>Bacillati</taxon>
        <taxon>Actinomycetota</taxon>
        <taxon>Actinomycetes</taxon>
        <taxon>Micrococcales</taxon>
        <taxon>Kytococcaceae</taxon>
        <taxon>Kytococcus</taxon>
    </lineage>
</organism>
<dbReference type="AlphaFoldDB" id="C7NK01"/>
<keyword evidence="2" id="KW-1185">Reference proteome</keyword>
<dbReference type="HOGENOM" id="CLU_104147_0_0_11"/>
<accession>C7NK01</accession>
<dbReference type="STRING" id="478801.Ksed_03110"/>
<reference evidence="1 2" key="1">
    <citation type="journal article" date="2009" name="Stand. Genomic Sci.">
        <title>Complete genome sequence of Kytococcus sedentarius type strain (541).</title>
        <authorList>
            <person name="Sims D."/>
            <person name="Brettin T."/>
            <person name="Detter J.C."/>
            <person name="Han C."/>
            <person name="Lapidus A."/>
            <person name="Copeland A."/>
            <person name="Glavina Del Rio T."/>
            <person name="Nolan M."/>
            <person name="Chen F."/>
            <person name="Lucas S."/>
            <person name="Tice H."/>
            <person name="Cheng J.F."/>
            <person name="Bruce D."/>
            <person name="Goodwin L."/>
            <person name="Pitluck S."/>
            <person name="Ovchinnikova G."/>
            <person name="Pati A."/>
            <person name="Ivanova N."/>
            <person name="Mavrommatis K."/>
            <person name="Chen A."/>
            <person name="Palaniappan K."/>
            <person name="D'haeseleer P."/>
            <person name="Chain P."/>
            <person name="Bristow J."/>
            <person name="Eisen J.A."/>
            <person name="Markowitz V."/>
            <person name="Hugenholtz P."/>
            <person name="Schneider S."/>
            <person name="Goker M."/>
            <person name="Pukall R."/>
            <person name="Kyrpides N.C."/>
            <person name="Klenk H.P."/>
        </authorList>
    </citation>
    <scope>NUCLEOTIDE SEQUENCE [LARGE SCALE GENOMIC DNA]</scope>
    <source>
        <strain evidence="2">ATCC 14392 / DSM 20547 / JCM 11482 / CCUG 33030 / NBRC 15357 / NCTC 11040 / CCM 314 / 541</strain>
    </source>
</reference>
<dbReference type="Proteomes" id="UP000006666">
    <property type="component" value="Chromosome"/>
</dbReference>
<dbReference type="eggNOG" id="COG3832">
    <property type="taxonomic scope" value="Bacteria"/>
</dbReference>
<name>C7NK01_KYTSD</name>
<evidence type="ECO:0000313" key="1">
    <source>
        <dbReference type="EMBL" id="ACV05388.1"/>
    </source>
</evidence>
<evidence type="ECO:0000313" key="2">
    <source>
        <dbReference type="Proteomes" id="UP000006666"/>
    </source>
</evidence>
<dbReference type="Gene3D" id="3.30.530.20">
    <property type="match status" value="1"/>
</dbReference>
<dbReference type="RefSeq" id="WP_012801806.1">
    <property type="nucleotide sequence ID" value="NC_013169.1"/>
</dbReference>
<dbReference type="InterPro" id="IPR019587">
    <property type="entry name" value="Polyketide_cyclase/dehydratase"/>
</dbReference>
<sequence>MAQNFIVSRSREIAAAPETVFPYLDDLHRWQLWSPWEGLDADLHRTYSEPANGVGARYAWEGNRKAGKGRLEITHAEPSRVALDLHFEKPFRADSQVAFTLEPTALGTLVTWAMSGRKNLMMRALSPVVNMDKMLGQDVEKGLAQLQVAVERGA</sequence>
<gene>
    <name evidence="1" type="ordered locus">Ksed_03110</name>
</gene>
<dbReference type="Pfam" id="PF10604">
    <property type="entry name" value="Polyketide_cyc2"/>
    <property type="match status" value="1"/>
</dbReference>
<dbReference type="SUPFAM" id="SSF55961">
    <property type="entry name" value="Bet v1-like"/>
    <property type="match status" value="1"/>
</dbReference>
<protein>
    <submittedName>
        <fullName evidence="1">Polyketide cyclase / dehydrase and lipid transport</fullName>
    </submittedName>
</protein>
<proteinExistence type="predicted"/>
<dbReference type="KEGG" id="kse:Ksed_03110"/>
<dbReference type="InterPro" id="IPR023393">
    <property type="entry name" value="START-like_dom_sf"/>
</dbReference>
<dbReference type="EMBL" id="CP001686">
    <property type="protein sequence ID" value="ACV05388.1"/>
    <property type="molecule type" value="Genomic_DNA"/>
</dbReference>